<keyword evidence="8 9" id="KW-0472">Membrane</keyword>
<feature type="transmembrane region" description="Helical" evidence="9">
    <location>
        <begin position="92"/>
        <end position="113"/>
    </location>
</feature>
<evidence type="ECO:0000259" key="10">
    <source>
        <dbReference type="Pfam" id="PF02378"/>
    </source>
</evidence>
<evidence type="ECO:0000256" key="4">
    <source>
        <dbReference type="ARBA" id="ARBA00022597"/>
    </source>
</evidence>
<evidence type="ECO:0000256" key="9">
    <source>
        <dbReference type="SAM" id="Phobius"/>
    </source>
</evidence>
<protein>
    <submittedName>
        <fullName evidence="11">PTS system glucoside-specific EIICBA component</fullName>
    </submittedName>
</protein>
<dbReference type="PANTHER" id="PTHR30009:SF24">
    <property type="entry name" value="PTS SYSTEM, IIBC COMPONENT"/>
    <property type="match status" value="1"/>
</dbReference>
<dbReference type="PANTHER" id="PTHR30009">
    <property type="entry name" value="CYTOCHROME C-TYPE SYNTHESIS PROTEIN AND PTS TRANSMEMBRANE COMPONENT"/>
    <property type="match status" value="1"/>
</dbReference>
<evidence type="ECO:0000313" key="11">
    <source>
        <dbReference type="EMBL" id="VYT58638.1"/>
    </source>
</evidence>
<feature type="transmembrane region" description="Helical" evidence="9">
    <location>
        <begin position="15"/>
        <end position="37"/>
    </location>
</feature>
<feature type="domain" description="Phosphotransferase system EIIC" evidence="10">
    <location>
        <begin position="13"/>
        <end position="155"/>
    </location>
</feature>
<keyword evidence="3" id="KW-1003">Cell membrane</keyword>
<feature type="transmembrane region" description="Helical" evidence="9">
    <location>
        <begin position="58"/>
        <end position="80"/>
    </location>
</feature>
<evidence type="ECO:0000256" key="6">
    <source>
        <dbReference type="ARBA" id="ARBA00022692"/>
    </source>
</evidence>
<dbReference type="InterPro" id="IPR050429">
    <property type="entry name" value="PTS_Glucose_EIICBA"/>
</dbReference>
<evidence type="ECO:0000256" key="2">
    <source>
        <dbReference type="ARBA" id="ARBA00022448"/>
    </source>
</evidence>
<feature type="transmembrane region" description="Helical" evidence="9">
    <location>
        <begin position="134"/>
        <end position="154"/>
    </location>
</feature>
<reference evidence="11" key="1">
    <citation type="submission" date="2019-11" db="EMBL/GenBank/DDBJ databases">
        <authorList>
            <person name="Feng L."/>
        </authorList>
    </citation>
    <scope>NUCLEOTIDE SEQUENCE</scope>
    <source>
        <strain evidence="11">KOxytocaLFYP65</strain>
    </source>
</reference>
<evidence type="ECO:0000256" key="3">
    <source>
        <dbReference type="ARBA" id="ARBA00022475"/>
    </source>
</evidence>
<keyword evidence="4" id="KW-0762">Sugar transport</keyword>
<evidence type="ECO:0000256" key="1">
    <source>
        <dbReference type="ARBA" id="ARBA00004651"/>
    </source>
</evidence>
<dbReference type="GO" id="GO:0008982">
    <property type="term" value="F:protein-N(PI)-phosphohistidine-sugar phosphotransferase activity"/>
    <property type="evidence" value="ECO:0007669"/>
    <property type="project" value="InterPro"/>
</dbReference>
<evidence type="ECO:0000256" key="5">
    <source>
        <dbReference type="ARBA" id="ARBA00022683"/>
    </source>
</evidence>
<proteinExistence type="predicted"/>
<dbReference type="Pfam" id="PF02378">
    <property type="entry name" value="PTS_EIIC"/>
    <property type="match status" value="1"/>
</dbReference>
<dbReference type="AlphaFoldDB" id="A0A6N2XZI4"/>
<dbReference type="EMBL" id="CACRTM010000005">
    <property type="protein sequence ID" value="VYT58638.1"/>
    <property type="molecule type" value="Genomic_DNA"/>
</dbReference>
<keyword evidence="6 9" id="KW-0812">Transmembrane</keyword>
<gene>
    <name evidence="11" type="primary">glcB_1</name>
    <name evidence="11" type="ORF">KOLFYP65_02140</name>
</gene>
<dbReference type="InterPro" id="IPR003352">
    <property type="entry name" value="PTS_EIIC"/>
</dbReference>
<sequence length="183" mass="19155">MKRAVNALQNFGKSLYGPVLILPIVGLFIAFGNVLGNGNLAKYLPLLGHPFIQNIGQLIAKSAVSVLVNLALIFAVGIPVGLAARDKGYAELIGLVTFIVFINAMNITLQLQGQLAAPEQMKAAGQSMVLGGQMLKMGVFAGILTGALSGYSLISVTGMNLTYSACHPANAPICRCPLSTIRE</sequence>
<keyword evidence="2" id="KW-0813">Transport</keyword>
<keyword evidence="7 9" id="KW-1133">Transmembrane helix</keyword>
<dbReference type="GO" id="GO:0090563">
    <property type="term" value="F:protein-phosphocysteine-sugar phosphotransferase activity"/>
    <property type="evidence" value="ECO:0007669"/>
    <property type="project" value="TreeGrafter"/>
</dbReference>
<dbReference type="GO" id="GO:0005886">
    <property type="term" value="C:plasma membrane"/>
    <property type="evidence" value="ECO:0007669"/>
    <property type="project" value="UniProtKB-SubCell"/>
</dbReference>
<accession>A0A6N2XZI4</accession>
<comment type="subcellular location">
    <subcellularLocation>
        <location evidence="1">Cell membrane</location>
        <topology evidence="1">Multi-pass membrane protein</topology>
    </subcellularLocation>
</comment>
<evidence type="ECO:0000256" key="8">
    <source>
        <dbReference type="ARBA" id="ARBA00023136"/>
    </source>
</evidence>
<organism evidence="11">
    <name type="scientific">Klebsiella oxytoca</name>
    <dbReference type="NCBI Taxonomy" id="571"/>
    <lineage>
        <taxon>Bacteria</taxon>
        <taxon>Pseudomonadati</taxon>
        <taxon>Pseudomonadota</taxon>
        <taxon>Gammaproteobacteria</taxon>
        <taxon>Enterobacterales</taxon>
        <taxon>Enterobacteriaceae</taxon>
        <taxon>Klebsiella/Raoultella group</taxon>
        <taxon>Klebsiella</taxon>
    </lineage>
</organism>
<evidence type="ECO:0000256" key="7">
    <source>
        <dbReference type="ARBA" id="ARBA00022989"/>
    </source>
</evidence>
<dbReference type="GO" id="GO:0009401">
    <property type="term" value="P:phosphoenolpyruvate-dependent sugar phosphotransferase system"/>
    <property type="evidence" value="ECO:0007669"/>
    <property type="project" value="UniProtKB-KW"/>
</dbReference>
<keyword evidence="5" id="KW-0598">Phosphotransferase system</keyword>
<name>A0A6N2XZI4_KLEOX</name>